<evidence type="ECO:0000313" key="7">
    <source>
        <dbReference type="Proteomes" id="UP001320603"/>
    </source>
</evidence>
<dbReference type="NCBIfam" id="TIGR03652">
    <property type="entry name" value="FeS_repair_RIC"/>
    <property type="match status" value="1"/>
</dbReference>
<accession>A0ABZ2IMM7</accession>
<evidence type="ECO:0000256" key="3">
    <source>
        <dbReference type="ARBA" id="ARBA00022723"/>
    </source>
</evidence>
<dbReference type="Proteomes" id="UP001320603">
    <property type="component" value="Chromosome"/>
</dbReference>
<dbReference type="Pfam" id="PF01814">
    <property type="entry name" value="Hemerythrin"/>
    <property type="match status" value="1"/>
</dbReference>
<keyword evidence="3" id="KW-0479">Metal-binding</keyword>
<dbReference type="PANTHER" id="PTHR36438">
    <property type="entry name" value="IRON-SULFUR CLUSTER REPAIR PROTEIN YTFE"/>
    <property type="match status" value="1"/>
</dbReference>
<dbReference type="InterPro" id="IPR012312">
    <property type="entry name" value="Hemerythrin-like"/>
</dbReference>
<dbReference type="Gene3D" id="1.20.120.520">
    <property type="entry name" value="nmb1532 protein domain like"/>
    <property type="match status" value="1"/>
</dbReference>
<comment type="subcellular location">
    <subcellularLocation>
        <location evidence="1">Cytoplasm</location>
    </subcellularLocation>
</comment>
<name>A0ABZ2IMM7_9BACT</name>
<dbReference type="EMBL" id="CP146284">
    <property type="protein sequence ID" value="WWV67275.1"/>
    <property type="molecule type" value="Genomic_DNA"/>
</dbReference>
<protein>
    <submittedName>
        <fullName evidence="6">Iron-sulfur cluster repair di-iron protein</fullName>
    </submittedName>
</protein>
<dbReference type="InterPro" id="IPR019903">
    <property type="entry name" value="RIC_family"/>
</dbReference>
<evidence type="ECO:0000256" key="2">
    <source>
        <dbReference type="ARBA" id="ARBA00022490"/>
    </source>
</evidence>
<feature type="domain" description="Hemerythrin-like" evidence="5">
    <location>
        <begin position="88"/>
        <end position="234"/>
    </location>
</feature>
<sequence length="243" mass="27909">MIKRDYNSYTVGQIVAGNFTASQIFARYRIDFCCHGNVPFIRACQNSNVKPENVAKELDELQDRSAGGTYDFVSWPLDLLLDYVQKIHHRGIRINGPQIAELLDKVVLAHAEKHSELLQVQKLFHDSLNDLLSHLLKEEDVLFPYLYDLFNASASGTKIERFHCDTIQYPIHVMELEHSGEGERYEIISKLTNGFTAPEDACASYRLVLLQLKQFEAALHEHIHLENNIIFPRALQLENELVM</sequence>
<proteinExistence type="predicted"/>
<dbReference type="PANTHER" id="PTHR36438:SF1">
    <property type="entry name" value="IRON-SULFUR CLUSTER REPAIR PROTEIN YTFE"/>
    <property type="match status" value="1"/>
</dbReference>
<gene>
    <name evidence="6" type="primary">ric</name>
    <name evidence="6" type="ORF">NEE14_004625</name>
</gene>
<keyword evidence="7" id="KW-1185">Reference proteome</keyword>
<evidence type="ECO:0000313" key="6">
    <source>
        <dbReference type="EMBL" id="WWV67275.1"/>
    </source>
</evidence>
<reference evidence="6 7" key="1">
    <citation type="submission" date="2024-02" db="EMBL/GenBank/DDBJ databases">
        <title>Whole genome sequencing of Parabacteroides sp. AD58.</title>
        <authorList>
            <person name="Chaplin A.V."/>
            <person name="Pikina A.P."/>
            <person name="Sokolova S.R."/>
            <person name="Korostin D.O."/>
            <person name="Efimov B.A."/>
        </authorList>
    </citation>
    <scope>NUCLEOTIDE SEQUENCE [LARGE SCALE GENOMIC DNA]</scope>
    <source>
        <strain evidence="6 7">AD58</strain>
    </source>
</reference>
<keyword evidence="2" id="KW-0963">Cytoplasm</keyword>
<evidence type="ECO:0000259" key="5">
    <source>
        <dbReference type="Pfam" id="PF01814"/>
    </source>
</evidence>
<dbReference type="Pfam" id="PF04405">
    <property type="entry name" value="ScdA_N"/>
    <property type="match status" value="1"/>
</dbReference>
<dbReference type="RefSeq" id="WP_251966758.1">
    <property type="nucleotide sequence ID" value="NZ_CP146284.1"/>
</dbReference>
<evidence type="ECO:0000256" key="4">
    <source>
        <dbReference type="ARBA" id="ARBA00023004"/>
    </source>
</evidence>
<keyword evidence="4" id="KW-0408">Iron</keyword>
<organism evidence="6 7">
    <name type="scientific">Parabacteroides absconsus</name>
    <dbReference type="NCBI Taxonomy" id="2951805"/>
    <lineage>
        <taxon>Bacteria</taxon>
        <taxon>Pseudomonadati</taxon>
        <taxon>Bacteroidota</taxon>
        <taxon>Bacteroidia</taxon>
        <taxon>Bacteroidales</taxon>
        <taxon>Tannerellaceae</taxon>
        <taxon>Parabacteroides</taxon>
    </lineage>
</organism>
<evidence type="ECO:0000256" key="1">
    <source>
        <dbReference type="ARBA" id="ARBA00004496"/>
    </source>
</evidence>